<evidence type="ECO:0000259" key="5">
    <source>
        <dbReference type="PROSITE" id="PS51332"/>
    </source>
</evidence>
<dbReference type="PROSITE" id="PS50937">
    <property type="entry name" value="HTH_MERR_2"/>
    <property type="match status" value="1"/>
</dbReference>
<dbReference type="GO" id="GO:0003700">
    <property type="term" value="F:DNA-binding transcription factor activity"/>
    <property type="evidence" value="ECO:0007669"/>
    <property type="project" value="InterPro"/>
</dbReference>
<dbReference type="Pfam" id="PF02607">
    <property type="entry name" value="B12-binding_2"/>
    <property type="match status" value="1"/>
</dbReference>
<dbReference type="CDD" id="cd02065">
    <property type="entry name" value="B12-binding_like"/>
    <property type="match status" value="1"/>
</dbReference>
<keyword evidence="2" id="KW-0238">DNA-binding</keyword>
<dbReference type="Proteomes" id="UP001305702">
    <property type="component" value="Chromosome"/>
</dbReference>
<feature type="domain" description="B12-binding" evidence="5">
    <location>
        <begin position="176"/>
        <end position="295"/>
    </location>
</feature>
<keyword evidence="1" id="KW-0805">Transcription regulation</keyword>
<dbReference type="EMBL" id="CP130318">
    <property type="protein sequence ID" value="WNQ10025.1"/>
    <property type="molecule type" value="Genomic_DNA"/>
</dbReference>
<dbReference type="InterPro" id="IPR036724">
    <property type="entry name" value="Cobalamin-bd_sf"/>
</dbReference>
<dbReference type="SMART" id="SM00422">
    <property type="entry name" value="HTH_MERR"/>
    <property type="match status" value="1"/>
</dbReference>
<dbReference type="RefSeq" id="WP_315603799.1">
    <property type="nucleotide sequence ID" value="NZ_CP130318.1"/>
</dbReference>
<dbReference type="InterPro" id="IPR000551">
    <property type="entry name" value="MerR-type_HTH_dom"/>
</dbReference>
<keyword evidence="7" id="KW-1185">Reference proteome</keyword>
<dbReference type="GO" id="GO:0003677">
    <property type="term" value="F:DNA binding"/>
    <property type="evidence" value="ECO:0007669"/>
    <property type="project" value="UniProtKB-KW"/>
</dbReference>
<evidence type="ECO:0000313" key="6">
    <source>
        <dbReference type="EMBL" id="WNQ10025.1"/>
    </source>
</evidence>
<dbReference type="InterPro" id="IPR047057">
    <property type="entry name" value="MerR_fam"/>
</dbReference>
<dbReference type="InterPro" id="IPR036594">
    <property type="entry name" value="Meth_synthase_dom"/>
</dbReference>
<protein>
    <submittedName>
        <fullName evidence="6">MerR family transcriptional regulator</fullName>
    </submittedName>
</protein>
<dbReference type="Gene3D" id="1.10.1660.10">
    <property type="match status" value="1"/>
</dbReference>
<dbReference type="CDD" id="cd01104">
    <property type="entry name" value="HTH_MlrA-CarA"/>
    <property type="match status" value="1"/>
</dbReference>
<dbReference type="SUPFAM" id="SSF52242">
    <property type="entry name" value="Cobalamin (vitamin B12)-binding domain"/>
    <property type="match status" value="1"/>
</dbReference>
<evidence type="ECO:0000256" key="2">
    <source>
        <dbReference type="ARBA" id="ARBA00023125"/>
    </source>
</evidence>
<organism evidence="6 7">
    <name type="scientific">Paenibacillus aurantius</name>
    <dbReference type="NCBI Taxonomy" id="2918900"/>
    <lineage>
        <taxon>Bacteria</taxon>
        <taxon>Bacillati</taxon>
        <taxon>Bacillota</taxon>
        <taxon>Bacilli</taxon>
        <taxon>Bacillales</taxon>
        <taxon>Paenibacillaceae</taxon>
        <taxon>Paenibacillus</taxon>
    </lineage>
</organism>
<reference evidence="6 7" key="1">
    <citation type="submission" date="2022-02" db="EMBL/GenBank/DDBJ databases">
        <title>Paenibacillus sp. MBLB1776 Whole Genome Shotgun Sequencing.</title>
        <authorList>
            <person name="Hwang C.Y."/>
            <person name="Cho E.-S."/>
            <person name="Seo M.-J."/>
        </authorList>
    </citation>
    <scope>NUCLEOTIDE SEQUENCE [LARGE SCALE GENOMIC DNA]</scope>
    <source>
        <strain evidence="6 7">MBLB1776</strain>
    </source>
</reference>
<name>A0AA96LD75_9BACL</name>
<dbReference type="InterPro" id="IPR006158">
    <property type="entry name" value="Cobalamin-bd"/>
</dbReference>
<evidence type="ECO:0000256" key="1">
    <source>
        <dbReference type="ARBA" id="ARBA00023015"/>
    </source>
</evidence>
<dbReference type="GO" id="GO:0031419">
    <property type="term" value="F:cobalamin binding"/>
    <property type="evidence" value="ECO:0007669"/>
    <property type="project" value="InterPro"/>
</dbReference>
<feature type="domain" description="HTH merR-type" evidence="4">
    <location>
        <begin position="1"/>
        <end position="71"/>
    </location>
</feature>
<proteinExistence type="predicted"/>
<evidence type="ECO:0000313" key="7">
    <source>
        <dbReference type="Proteomes" id="UP001305702"/>
    </source>
</evidence>
<dbReference type="GO" id="GO:0046872">
    <property type="term" value="F:metal ion binding"/>
    <property type="evidence" value="ECO:0007669"/>
    <property type="project" value="InterPro"/>
</dbReference>
<dbReference type="PANTHER" id="PTHR30204:SF67">
    <property type="entry name" value="HTH-TYPE TRANSCRIPTIONAL REGULATOR MLRA-RELATED"/>
    <property type="match status" value="1"/>
</dbReference>
<dbReference type="InterPro" id="IPR003759">
    <property type="entry name" value="Cbl-bd_cap"/>
</dbReference>
<dbReference type="Pfam" id="PF13411">
    <property type="entry name" value="MerR_1"/>
    <property type="match status" value="1"/>
</dbReference>
<evidence type="ECO:0000256" key="3">
    <source>
        <dbReference type="ARBA" id="ARBA00023163"/>
    </source>
</evidence>
<keyword evidence="3" id="KW-0804">Transcription</keyword>
<dbReference type="PROSITE" id="PS51332">
    <property type="entry name" value="B12_BINDING"/>
    <property type="match status" value="1"/>
</dbReference>
<dbReference type="InterPro" id="IPR009061">
    <property type="entry name" value="DNA-bd_dom_put_sf"/>
</dbReference>
<dbReference type="SUPFAM" id="SSF46955">
    <property type="entry name" value="Putative DNA-binding domain"/>
    <property type="match status" value="1"/>
</dbReference>
<evidence type="ECO:0000259" key="4">
    <source>
        <dbReference type="PROSITE" id="PS50937"/>
    </source>
</evidence>
<sequence length="295" mass="33195">MYTIRQASSLTGITPVTIRAWEQRYGVVQPVRSPAGYRLFTNKDIEDLLWLKRCLEEEGISISQAARLLQQQRKQQRLAEPPAEAGKDEALDDLSERLYSALLEFQTERARSLTELAFTMLGFEKTLYRLLVPLLIRVGDDWEVGKATVAQEHFITQFITQKCLSFFPVFPVDPAMPSVLALCPSGEQHQVGLLLFALYLRQKGCEVIYLGPDTPADGLEAMLVERKADYVCLSLTNPQFLPGALRLVNSLVDLFPHLKIILGGEGFAGAPDRYRKWILPGDAEGWNRWAAEELG</sequence>
<accession>A0AA96LD75</accession>
<gene>
    <name evidence="6" type="ORF">MJA45_20715</name>
</gene>
<dbReference type="KEGG" id="paun:MJA45_20715"/>
<dbReference type="Gene3D" id="1.10.1240.10">
    <property type="entry name" value="Methionine synthase domain"/>
    <property type="match status" value="1"/>
</dbReference>
<dbReference type="PANTHER" id="PTHR30204">
    <property type="entry name" value="REDOX-CYCLING DRUG-SENSING TRANSCRIPTIONAL ACTIVATOR SOXR"/>
    <property type="match status" value="1"/>
</dbReference>
<dbReference type="Pfam" id="PF02310">
    <property type="entry name" value="B12-binding"/>
    <property type="match status" value="1"/>
</dbReference>
<dbReference type="Gene3D" id="3.40.50.280">
    <property type="entry name" value="Cobalamin-binding domain"/>
    <property type="match status" value="1"/>
</dbReference>
<dbReference type="AlphaFoldDB" id="A0AA96LD75"/>